<dbReference type="FunFam" id="3.40.50.2000:FF:000080">
    <property type="entry name" value="Glycosyltransferase"/>
    <property type="match status" value="1"/>
</dbReference>
<dbReference type="InterPro" id="IPR002213">
    <property type="entry name" value="UDP_glucos_trans"/>
</dbReference>
<dbReference type="AlphaFoldDB" id="A0AAW2WUZ4"/>
<reference evidence="6" key="2">
    <citation type="journal article" date="2024" name="Plant">
        <title>Genomic evolution and insights into agronomic trait innovations of Sesamum species.</title>
        <authorList>
            <person name="Miao H."/>
            <person name="Wang L."/>
            <person name="Qu L."/>
            <person name="Liu H."/>
            <person name="Sun Y."/>
            <person name="Le M."/>
            <person name="Wang Q."/>
            <person name="Wei S."/>
            <person name="Zheng Y."/>
            <person name="Lin W."/>
            <person name="Duan Y."/>
            <person name="Cao H."/>
            <person name="Xiong S."/>
            <person name="Wang X."/>
            <person name="Wei L."/>
            <person name="Li C."/>
            <person name="Ma Q."/>
            <person name="Ju M."/>
            <person name="Zhao R."/>
            <person name="Li G."/>
            <person name="Mu C."/>
            <person name="Tian Q."/>
            <person name="Mei H."/>
            <person name="Zhang T."/>
            <person name="Gao T."/>
            <person name="Zhang H."/>
        </authorList>
    </citation>
    <scope>NUCLEOTIDE SEQUENCE</scope>
    <source>
        <strain evidence="6">KEN1</strain>
    </source>
</reference>
<accession>A0AAW2WUZ4</accession>
<dbReference type="FunFam" id="3.40.50.2000:FF:000056">
    <property type="entry name" value="Glycosyltransferase"/>
    <property type="match status" value="1"/>
</dbReference>
<comment type="caution">
    <text evidence="6">The sequence shown here is derived from an EMBL/GenBank/DDBJ whole genome shotgun (WGS) entry which is preliminary data.</text>
</comment>
<dbReference type="PANTHER" id="PTHR48048:SF45">
    <property type="entry name" value="GLYCOSYLTRANSFERASE"/>
    <property type="match status" value="1"/>
</dbReference>
<comment type="similarity">
    <text evidence="1 4">Belongs to the UDP-glycosyltransferase family.</text>
</comment>
<evidence type="ECO:0000256" key="3">
    <source>
        <dbReference type="ARBA" id="ARBA00022679"/>
    </source>
</evidence>
<name>A0AAW2WUZ4_9LAMI</name>
<evidence type="ECO:0000256" key="1">
    <source>
        <dbReference type="ARBA" id="ARBA00009995"/>
    </source>
</evidence>
<dbReference type="InterPro" id="IPR035595">
    <property type="entry name" value="UDP_glycos_trans_CS"/>
</dbReference>
<protein>
    <recommendedName>
        <fullName evidence="5">Glycosyltransferase</fullName>
        <ecNumber evidence="5">2.4.1.-</ecNumber>
    </recommendedName>
</protein>
<evidence type="ECO:0000313" key="6">
    <source>
        <dbReference type="EMBL" id="KAL0444556.1"/>
    </source>
</evidence>
<dbReference type="Pfam" id="PF00201">
    <property type="entry name" value="UDPGT"/>
    <property type="match status" value="1"/>
</dbReference>
<organism evidence="6">
    <name type="scientific">Sesamum latifolium</name>
    <dbReference type="NCBI Taxonomy" id="2727402"/>
    <lineage>
        <taxon>Eukaryota</taxon>
        <taxon>Viridiplantae</taxon>
        <taxon>Streptophyta</taxon>
        <taxon>Embryophyta</taxon>
        <taxon>Tracheophyta</taxon>
        <taxon>Spermatophyta</taxon>
        <taxon>Magnoliopsida</taxon>
        <taxon>eudicotyledons</taxon>
        <taxon>Gunneridae</taxon>
        <taxon>Pentapetalae</taxon>
        <taxon>asterids</taxon>
        <taxon>lamiids</taxon>
        <taxon>Lamiales</taxon>
        <taxon>Pedaliaceae</taxon>
        <taxon>Sesamum</taxon>
    </lineage>
</organism>
<proteinExistence type="inferred from homology"/>
<dbReference type="PANTHER" id="PTHR48048">
    <property type="entry name" value="GLYCOSYLTRANSFERASE"/>
    <property type="match status" value="1"/>
</dbReference>
<dbReference type="EC" id="2.4.1.-" evidence="5"/>
<keyword evidence="2 4" id="KW-0328">Glycosyltransferase</keyword>
<dbReference type="CDD" id="cd03784">
    <property type="entry name" value="GT1_Gtf-like"/>
    <property type="match status" value="1"/>
</dbReference>
<dbReference type="Gene3D" id="3.40.50.2000">
    <property type="entry name" value="Glycogen Phosphorylase B"/>
    <property type="match status" value="2"/>
</dbReference>
<dbReference type="InterPro" id="IPR050481">
    <property type="entry name" value="UDP-glycosyltransf_plant"/>
</dbReference>
<evidence type="ECO:0000256" key="2">
    <source>
        <dbReference type="ARBA" id="ARBA00022676"/>
    </source>
</evidence>
<sequence>MSGKTKAEMVFIPSPGRGHLLATVEMAKLLIDRDERLSVTVLVIKPSFDPNSSAHSYSPESNSRIRFIDITNVNSLSMSMSSPLSFHEQFIENHKDPVRYSVTKIVQDFGPNCGLAGFVIDMFCTAMIDVANEFDVPTYVFFTSGASALGLMFHFQGLRDYQNQDVTVYENSSEELSIPSYKLPVPAKLLPALMFHEDGGRTMFLDYAKRFRETKGIVVNTFLELESHAMKSLSEDDNVPPVYSVGPILHSDDENDRNPKYEEIMKWLDEQPDSSVVFLCFGSRGCFDDKNQVKEIAVALEHSGHRFLWSLRKPANGHKFRTPGEYDNLEEVLPEGFLERNAGIGKVIGWAPQIAVLSHRAVGGFVSHCGWNSTLESMWCGVPMAVWPMSAEQQMNAFQLVKDLGVAVEIKMDYKRNLMGGSNMIVKAEGIENGIRRLMQSQSEIRVNVEAMKLRSRMALVENGSSLDFIGRFIENVMNNMSFGKFLPESGLVKPEPIIW</sequence>
<gene>
    <name evidence="6" type="ORF">Slati_2178300</name>
</gene>
<evidence type="ECO:0000256" key="5">
    <source>
        <dbReference type="RuleBase" id="RU362057"/>
    </source>
</evidence>
<dbReference type="EMBL" id="JACGWN010000007">
    <property type="protein sequence ID" value="KAL0444556.1"/>
    <property type="molecule type" value="Genomic_DNA"/>
</dbReference>
<dbReference type="PROSITE" id="PS00375">
    <property type="entry name" value="UDPGT"/>
    <property type="match status" value="1"/>
</dbReference>
<reference evidence="6" key="1">
    <citation type="submission" date="2020-06" db="EMBL/GenBank/DDBJ databases">
        <authorList>
            <person name="Li T."/>
            <person name="Hu X."/>
            <person name="Zhang T."/>
            <person name="Song X."/>
            <person name="Zhang H."/>
            <person name="Dai N."/>
            <person name="Sheng W."/>
            <person name="Hou X."/>
            <person name="Wei L."/>
        </authorList>
    </citation>
    <scope>NUCLEOTIDE SEQUENCE</scope>
    <source>
        <strain evidence="6">KEN1</strain>
        <tissue evidence="6">Leaf</tissue>
    </source>
</reference>
<dbReference type="GO" id="GO:0035251">
    <property type="term" value="F:UDP-glucosyltransferase activity"/>
    <property type="evidence" value="ECO:0007669"/>
    <property type="project" value="InterPro"/>
</dbReference>
<keyword evidence="3 4" id="KW-0808">Transferase</keyword>
<evidence type="ECO:0000256" key="4">
    <source>
        <dbReference type="RuleBase" id="RU003718"/>
    </source>
</evidence>
<dbReference type="SUPFAM" id="SSF53756">
    <property type="entry name" value="UDP-Glycosyltransferase/glycogen phosphorylase"/>
    <property type="match status" value="1"/>
</dbReference>